<dbReference type="Pfam" id="PF10066">
    <property type="entry name" value="DUF2304"/>
    <property type="match status" value="1"/>
</dbReference>
<proteinExistence type="predicted"/>
<evidence type="ECO:0000256" key="1">
    <source>
        <dbReference type="SAM" id="MobiDB-lite"/>
    </source>
</evidence>
<keyword evidence="2" id="KW-0812">Transmembrane</keyword>
<evidence type="ECO:0000256" key="2">
    <source>
        <dbReference type="SAM" id="Phobius"/>
    </source>
</evidence>
<evidence type="ECO:0000313" key="4">
    <source>
        <dbReference type="Proteomes" id="UP000429644"/>
    </source>
</evidence>
<gene>
    <name evidence="3" type="ORF">GB882_02975</name>
</gene>
<sequence length="148" mass="15867">MWIQVLLLLGIAATVLPLTRSAAGARHQAIRRLMLFGFVVLAAFAVLFPSWFSKVANLLGVGRGTDLLLYLLVIAFLTYVSSNYRRLAAQDRRITILTRKLALAEGQTGLAATPQETASQPGLEQVMPSEEPEAAPTDGATKGGDLTS</sequence>
<feature type="transmembrane region" description="Helical" evidence="2">
    <location>
        <begin position="34"/>
        <end position="52"/>
    </location>
</feature>
<feature type="region of interest" description="Disordered" evidence="1">
    <location>
        <begin position="109"/>
        <end position="148"/>
    </location>
</feature>
<keyword evidence="2" id="KW-0472">Membrane</keyword>
<organism evidence="3 4">
    <name type="scientific">Georgenia ruanii</name>
    <dbReference type="NCBI Taxonomy" id="348442"/>
    <lineage>
        <taxon>Bacteria</taxon>
        <taxon>Bacillati</taxon>
        <taxon>Actinomycetota</taxon>
        <taxon>Actinomycetes</taxon>
        <taxon>Micrococcales</taxon>
        <taxon>Bogoriellaceae</taxon>
        <taxon>Georgenia</taxon>
    </lineage>
</organism>
<dbReference type="InterPro" id="IPR019277">
    <property type="entry name" value="DUF2304"/>
</dbReference>
<keyword evidence="2" id="KW-1133">Transmembrane helix</keyword>
<accession>A0A7J9USQ5</accession>
<dbReference type="AlphaFoldDB" id="A0A7J9USQ5"/>
<evidence type="ECO:0000313" key="3">
    <source>
        <dbReference type="EMBL" id="MPV87618.1"/>
    </source>
</evidence>
<name>A0A7J9USQ5_9MICO</name>
<dbReference type="RefSeq" id="WP_152230223.1">
    <property type="nucleotide sequence ID" value="NZ_BAAAOT010000004.1"/>
</dbReference>
<comment type="caution">
    <text evidence="3">The sequence shown here is derived from an EMBL/GenBank/DDBJ whole genome shotgun (WGS) entry which is preliminary data.</text>
</comment>
<reference evidence="3 4" key="1">
    <citation type="submission" date="2019-10" db="EMBL/GenBank/DDBJ databases">
        <title>Georgenia wutianyii sp. nov. and Georgenia yuyongxinii sp. nov. isolated from plateau pika (Ochotona curzoniae) in the Qinghai-Tibet plateau of China.</title>
        <authorList>
            <person name="Tian Z."/>
        </authorList>
    </citation>
    <scope>NUCLEOTIDE SEQUENCE [LARGE SCALE GENOMIC DNA]</scope>
    <source>
        <strain evidence="3 4">JCM 15130</strain>
    </source>
</reference>
<dbReference type="Proteomes" id="UP000429644">
    <property type="component" value="Unassembled WGS sequence"/>
</dbReference>
<feature type="transmembrane region" description="Helical" evidence="2">
    <location>
        <begin position="64"/>
        <end position="82"/>
    </location>
</feature>
<protein>
    <submittedName>
        <fullName evidence="3">DUF2304 family protein</fullName>
    </submittedName>
</protein>
<dbReference type="EMBL" id="WHPD01000652">
    <property type="protein sequence ID" value="MPV87618.1"/>
    <property type="molecule type" value="Genomic_DNA"/>
</dbReference>
<keyword evidence="4" id="KW-1185">Reference proteome</keyword>
<dbReference type="OrthoDB" id="8904808at2"/>